<dbReference type="Gene3D" id="3.40.710.10">
    <property type="entry name" value="DD-peptidase/beta-lactamase superfamily"/>
    <property type="match status" value="1"/>
</dbReference>
<proteinExistence type="inferred from homology"/>
<dbReference type="InterPro" id="IPR012338">
    <property type="entry name" value="Beta-lactam/transpept-like"/>
</dbReference>
<keyword evidence="4" id="KW-0732">Signal</keyword>
<evidence type="ECO:0000256" key="7">
    <source>
        <dbReference type="RuleBase" id="RU361140"/>
    </source>
</evidence>
<dbReference type="PANTHER" id="PTHR30627">
    <property type="entry name" value="PEPTIDOGLYCAN D,D-TRANSPEPTIDASE"/>
    <property type="match status" value="1"/>
</dbReference>
<organism evidence="10">
    <name type="scientific">Candidatus Thiocaldithrix dubininis</name>
    <dbReference type="NCBI Taxonomy" id="3080823"/>
    <lineage>
        <taxon>Bacteria</taxon>
        <taxon>Pseudomonadati</taxon>
        <taxon>Pseudomonadota</taxon>
        <taxon>Gammaproteobacteria</taxon>
        <taxon>Thiotrichales</taxon>
        <taxon>Thiotrichaceae</taxon>
        <taxon>Candidatus Thiocaldithrix</taxon>
    </lineage>
</organism>
<evidence type="ECO:0000313" key="10">
    <source>
        <dbReference type="EMBL" id="WGZ92312.1"/>
    </source>
</evidence>
<protein>
    <recommendedName>
        <fullName evidence="3 7">Beta-lactamase</fullName>
        <ecNumber evidence="3 7">3.5.2.6</ecNumber>
    </recommendedName>
</protein>
<name>A0AA95KLT2_9GAMM</name>
<comment type="similarity">
    <text evidence="2 7">Belongs to the class-D beta-lactamase family.</text>
</comment>
<dbReference type="EMBL" id="CP124755">
    <property type="protein sequence ID" value="WGZ92312.1"/>
    <property type="molecule type" value="Genomic_DNA"/>
</dbReference>
<dbReference type="AlphaFoldDB" id="A0AA95KLT2"/>
<dbReference type="EC" id="3.5.2.6" evidence="3 7"/>
<dbReference type="PANTHER" id="PTHR30627:SF6">
    <property type="entry name" value="BETA-LACTAMASE YBXI-RELATED"/>
    <property type="match status" value="1"/>
</dbReference>
<dbReference type="KEGG" id="tdu:QJT80_07450"/>
<dbReference type="SUPFAM" id="SSF56601">
    <property type="entry name" value="beta-lactamase/transpeptidase-like"/>
    <property type="match status" value="1"/>
</dbReference>
<dbReference type="Proteomes" id="UP001300672">
    <property type="component" value="Chromosome"/>
</dbReference>
<dbReference type="InterPro" id="IPR002137">
    <property type="entry name" value="Beta-lactam_class-D_AS"/>
</dbReference>
<dbReference type="InterPro" id="IPR001460">
    <property type="entry name" value="PCN-bd_Tpept"/>
</dbReference>
<reference evidence="10" key="2">
    <citation type="submission" date="2023-04" db="EMBL/GenBank/DDBJ databases">
        <authorList>
            <person name="Beletskiy A.V."/>
            <person name="Mardanov A.V."/>
            <person name="Ravin N.V."/>
        </authorList>
    </citation>
    <scope>NUCLEOTIDE SEQUENCE</scope>
    <source>
        <strain evidence="10">GKL-01</strain>
    </source>
</reference>
<evidence type="ECO:0000256" key="6">
    <source>
        <dbReference type="ARBA" id="ARBA00023251"/>
    </source>
</evidence>
<feature type="transmembrane region" description="Helical" evidence="8">
    <location>
        <begin position="7"/>
        <end position="26"/>
    </location>
</feature>
<accession>A0AA95KLT2</accession>
<keyword evidence="8" id="KW-0812">Transmembrane</keyword>
<evidence type="ECO:0000256" key="1">
    <source>
        <dbReference type="ARBA" id="ARBA00001526"/>
    </source>
</evidence>
<reference evidence="10" key="1">
    <citation type="journal article" date="2023" name="Int. J. Mol. Sci.">
        <title>Metagenomics Revealed a New Genus 'Candidatus Thiocaldithrix dubininis' gen. nov., sp. nov. and a New Species 'Candidatus Thiothrix putei' sp. nov. in the Family Thiotrichaceae, Some Members of Which Have Traits of Both Na+- and H+-Motive Energetics.</title>
        <authorList>
            <person name="Ravin N.V."/>
            <person name="Muntyan M.S."/>
            <person name="Smolyakov D.D."/>
            <person name="Rudenko T.S."/>
            <person name="Beletsky A.V."/>
            <person name="Mardanov A.V."/>
            <person name="Grabovich M.Y."/>
        </authorList>
    </citation>
    <scope>NUCLEOTIDE SEQUENCE</scope>
    <source>
        <strain evidence="10">GKL-01</strain>
    </source>
</reference>
<dbReference type="GO" id="GO:0071555">
    <property type="term" value="P:cell wall organization"/>
    <property type="evidence" value="ECO:0007669"/>
    <property type="project" value="TreeGrafter"/>
</dbReference>
<dbReference type="GO" id="GO:0046677">
    <property type="term" value="P:response to antibiotic"/>
    <property type="evidence" value="ECO:0007669"/>
    <property type="project" value="UniProtKB-UniRule"/>
</dbReference>
<dbReference type="PROSITE" id="PS00337">
    <property type="entry name" value="BETA_LACTAMASE_D"/>
    <property type="match status" value="1"/>
</dbReference>
<evidence type="ECO:0000256" key="8">
    <source>
        <dbReference type="SAM" id="Phobius"/>
    </source>
</evidence>
<feature type="domain" description="Penicillin-binding protein transpeptidase" evidence="9">
    <location>
        <begin position="593"/>
        <end position="842"/>
    </location>
</feature>
<gene>
    <name evidence="10" type="ORF">QJT80_07450</name>
</gene>
<dbReference type="GO" id="GO:0008658">
    <property type="term" value="F:penicillin binding"/>
    <property type="evidence" value="ECO:0007669"/>
    <property type="project" value="InterPro"/>
</dbReference>
<keyword evidence="8" id="KW-1133">Transmembrane helix</keyword>
<evidence type="ECO:0000259" key="9">
    <source>
        <dbReference type="Pfam" id="PF00905"/>
    </source>
</evidence>
<dbReference type="InterPro" id="IPR050515">
    <property type="entry name" value="Beta-lactam/transpept"/>
</dbReference>
<evidence type="ECO:0000256" key="5">
    <source>
        <dbReference type="ARBA" id="ARBA00022801"/>
    </source>
</evidence>
<evidence type="ECO:0000256" key="3">
    <source>
        <dbReference type="ARBA" id="ARBA00012865"/>
    </source>
</evidence>
<sequence length="858" mass="93868">MSPSLSWKAFTLLVFIIIGVRFYFLIHEEPSNTPSTALNVDSSGQLFNELYKAGQINISSDGIIHLPSMDKALAVQQTSGDLPSYSKLIDDLYNKVQGERVRKQVELWNLGHQFAAIRDDRPQTNEQNEWKVSDANNQRALTSVALVPAEFIYVSGNNLKPSFHDWRAGRAETNHPLLFQTEFTLKAQPSKVHIQIIGQIDPNTLQTALQTYNPKLEARPNPNSCQQNDNQAWELTLTLPAGKTPLSLSIPVTMVKTEQLRLDGVAVCAIPKDAILPAQGDACLARKPQEPLTDSASLTQSANAEVVELDSYNAQTPSPTPTNTPAEAIETHTCQGLDFQHYKIHWASQRLYVPSAARWNHQRNASYSVYTFDQLQDGKPQGAALTVPVDTAKPNEFRGEASALSEKLGLLPLVGQDKNDRYTLNGLLNQSNLPANSHTDFYLTINSQLQQAAQDTLSKHVKRQQHAEAAGALVVLNPQTGAILAAANVSPRPLIRGVHPWDRMAYAEIYPQQDPSQFRPWQGDTGFNAPGSSFKVVTALASLQAIKEGTPNSQQIESMLKGVSRAQFKAVTGLSPDSTNFSHLKLSQPIANYHSIPISQSFKPQDQVGLTEALRDSVNNWFIQLSFLSDYNTLPDGNKTQLSQMAHQLGFEPYFSLVPESLKLQRIPARHGGRGDVLNAFAGKLSVQNAQAQANQLAFNSIGQDMVVSPLQMAKVAAAIATGQIKQPYLIAWRDTEDLSASSQTSVELDVAHLAWLQTAMQAVVKSGTARGHFGKLTPYVYGKTGTAQAKPKGEALQDTAWFVGFYSKTKPSEASLAFACQITRADGGGGKICAPVVAEFLQTLDKANLLEVQHAKP</sequence>
<keyword evidence="8" id="KW-0472">Membrane</keyword>
<keyword evidence="5 7" id="KW-0378">Hydrolase</keyword>
<dbReference type="Pfam" id="PF00905">
    <property type="entry name" value="Transpeptidase"/>
    <property type="match status" value="1"/>
</dbReference>
<comment type="catalytic activity">
    <reaction evidence="1 7">
        <text>a beta-lactam + H2O = a substituted beta-amino acid</text>
        <dbReference type="Rhea" id="RHEA:20401"/>
        <dbReference type="ChEBI" id="CHEBI:15377"/>
        <dbReference type="ChEBI" id="CHEBI:35627"/>
        <dbReference type="ChEBI" id="CHEBI:140347"/>
        <dbReference type="EC" id="3.5.2.6"/>
    </reaction>
</comment>
<evidence type="ECO:0000256" key="2">
    <source>
        <dbReference type="ARBA" id="ARBA00007898"/>
    </source>
</evidence>
<dbReference type="GO" id="GO:0017001">
    <property type="term" value="P:antibiotic catabolic process"/>
    <property type="evidence" value="ECO:0007669"/>
    <property type="project" value="InterPro"/>
</dbReference>
<dbReference type="GO" id="GO:0008800">
    <property type="term" value="F:beta-lactamase activity"/>
    <property type="evidence" value="ECO:0007669"/>
    <property type="project" value="UniProtKB-UniRule"/>
</dbReference>
<dbReference type="GO" id="GO:0005886">
    <property type="term" value="C:plasma membrane"/>
    <property type="evidence" value="ECO:0007669"/>
    <property type="project" value="TreeGrafter"/>
</dbReference>
<keyword evidence="6 7" id="KW-0046">Antibiotic resistance</keyword>
<evidence type="ECO:0000256" key="4">
    <source>
        <dbReference type="ARBA" id="ARBA00022729"/>
    </source>
</evidence>